<dbReference type="EMBL" id="JAJSOF020000040">
    <property type="protein sequence ID" value="KAJ4426301.1"/>
    <property type="molecule type" value="Genomic_DNA"/>
</dbReference>
<feature type="region of interest" description="Disordered" evidence="1">
    <location>
        <begin position="81"/>
        <end position="100"/>
    </location>
</feature>
<name>A0ABQ8RX94_PERAM</name>
<reference evidence="2 3" key="1">
    <citation type="journal article" date="2022" name="Allergy">
        <title>Genome assembly and annotation of Periplaneta americana reveal a comprehensive cockroach allergen profile.</title>
        <authorList>
            <person name="Wang L."/>
            <person name="Xiong Q."/>
            <person name="Saelim N."/>
            <person name="Wang L."/>
            <person name="Nong W."/>
            <person name="Wan A.T."/>
            <person name="Shi M."/>
            <person name="Liu X."/>
            <person name="Cao Q."/>
            <person name="Hui J.H.L."/>
            <person name="Sookrung N."/>
            <person name="Leung T.F."/>
            <person name="Tungtrongchitr A."/>
            <person name="Tsui S.K.W."/>
        </authorList>
    </citation>
    <scope>NUCLEOTIDE SEQUENCE [LARGE SCALE GENOMIC DNA]</scope>
    <source>
        <strain evidence="2">PWHHKU_190912</strain>
    </source>
</reference>
<evidence type="ECO:0000313" key="3">
    <source>
        <dbReference type="Proteomes" id="UP001148838"/>
    </source>
</evidence>
<gene>
    <name evidence="2" type="ORF">ANN_27115</name>
</gene>
<dbReference type="Proteomes" id="UP001148838">
    <property type="component" value="Unassembled WGS sequence"/>
</dbReference>
<keyword evidence="3" id="KW-1185">Reference proteome</keyword>
<sequence length="151" mass="17555">MSPGSSTESYPAFARIGLRENPGKNLNQFKVCHDSLYAVMWLADEPREFNLPILPQRCITYEVEKLPSKYGVHSEDGMMDTVSSELQKCSPRKTRVKTPNREKWKGKKVEELMKQEQIQEKRSALETKKRLLKTKAIAFYDFLKEDKQEVV</sequence>
<organism evidence="2 3">
    <name type="scientific">Periplaneta americana</name>
    <name type="common">American cockroach</name>
    <name type="synonym">Blatta americana</name>
    <dbReference type="NCBI Taxonomy" id="6978"/>
    <lineage>
        <taxon>Eukaryota</taxon>
        <taxon>Metazoa</taxon>
        <taxon>Ecdysozoa</taxon>
        <taxon>Arthropoda</taxon>
        <taxon>Hexapoda</taxon>
        <taxon>Insecta</taxon>
        <taxon>Pterygota</taxon>
        <taxon>Neoptera</taxon>
        <taxon>Polyneoptera</taxon>
        <taxon>Dictyoptera</taxon>
        <taxon>Blattodea</taxon>
        <taxon>Blattoidea</taxon>
        <taxon>Blattidae</taxon>
        <taxon>Blattinae</taxon>
        <taxon>Periplaneta</taxon>
    </lineage>
</organism>
<accession>A0ABQ8RX94</accession>
<comment type="caution">
    <text evidence="2">The sequence shown here is derived from an EMBL/GenBank/DDBJ whole genome shotgun (WGS) entry which is preliminary data.</text>
</comment>
<evidence type="ECO:0000313" key="2">
    <source>
        <dbReference type="EMBL" id="KAJ4426301.1"/>
    </source>
</evidence>
<proteinExistence type="predicted"/>
<evidence type="ECO:0000256" key="1">
    <source>
        <dbReference type="SAM" id="MobiDB-lite"/>
    </source>
</evidence>
<protein>
    <submittedName>
        <fullName evidence="2">Uncharacterized protein</fullName>
    </submittedName>
</protein>